<sequence>MIKQERMGQFQNNFVWLLYMGILLIQNGIDLSCRNYFKDNCLYLLTYIPSNIHYLKFIKKLVWKFQTIISQYLTPS</sequence>
<evidence type="ECO:0000256" key="1">
    <source>
        <dbReference type="SAM" id="Phobius"/>
    </source>
</evidence>
<organism evidence="2 3">
    <name type="scientific">Paramecium pentaurelia</name>
    <dbReference type="NCBI Taxonomy" id="43138"/>
    <lineage>
        <taxon>Eukaryota</taxon>
        <taxon>Sar</taxon>
        <taxon>Alveolata</taxon>
        <taxon>Ciliophora</taxon>
        <taxon>Intramacronucleata</taxon>
        <taxon>Oligohymenophorea</taxon>
        <taxon>Peniculida</taxon>
        <taxon>Parameciidae</taxon>
        <taxon>Paramecium</taxon>
    </lineage>
</organism>
<dbReference type="EMBL" id="CAJJDO010000004">
    <property type="protein sequence ID" value="CAD8136066.1"/>
    <property type="molecule type" value="Genomic_DNA"/>
</dbReference>
<proteinExistence type="predicted"/>
<keyword evidence="1" id="KW-1133">Transmembrane helix</keyword>
<name>A0A8S1S731_9CILI</name>
<keyword evidence="1" id="KW-0472">Membrane</keyword>
<dbReference type="AlphaFoldDB" id="A0A8S1S731"/>
<evidence type="ECO:0000313" key="3">
    <source>
        <dbReference type="Proteomes" id="UP000689195"/>
    </source>
</evidence>
<dbReference type="Proteomes" id="UP000689195">
    <property type="component" value="Unassembled WGS sequence"/>
</dbReference>
<protein>
    <submittedName>
        <fullName evidence="2">Uncharacterized protein</fullName>
    </submittedName>
</protein>
<accession>A0A8S1S731</accession>
<comment type="caution">
    <text evidence="2">The sequence shown here is derived from an EMBL/GenBank/DDBJ whole genome shotgun (WGS) entry which is preliminary data.</text>
</comment>
<keyword evidence="1" id="KW-0812">Transmembrane</keyword>
<feature type="transmembrane region" description="Helical" evidence="1">
    <location>
        <begin position="12"/>
        <end position="29"/>
    </location>
</feature>
<reference evidence="2" key="1">
    <citation type="submission" date="2021-01" db="EMBL/GenBank/DDBJ databases">
        <authorList>
            <consortium name="Genoscope - CEA"/>
            <person name="William W."/>
        </authorList>
    </citation>
    <scope>NUCLEOTIDE SEQUENCE</scope>
</reference>
<evidence type="ECO:0000313" key="2">
    <source>
        <dbReference type="EMBL" id="CAD8136066.1"/>
    </source>
</evidence>
<gene>
    <name evidence="2" type="ORF">PPENT_87.1.T0040565</name>
</gene>
<keyword evidence="3" id="KW-1185">Reference proteome</keyword>